<evidence type="ECO:0000256" key="1">
    <source>
        <dbReference type="SAM" id="SignalP"/>
    </source>
</evidence>
<reference evidence="2" key="1">
    <citation type="submission" date="2022-08" db="EMBL/GenBank/DDBJ databases">
        <title>A Global Phylogenomic Analysis of the Shiitake Genus Lentinula.</title>
        <authorList>
            <consortium name="DOE Joint Genome Institute"/>
            <person name="Sierra-Patev S."/>
            <person name="Min B."/>
            <person name="Naranjo-Ortiz M."/>
            <person name="Looney B."/>
            <person name="Konkel Z."/>
            <person name="Slot J.C."/>
            <person name="Sakamoto Y."/>
            <person name="Steenwyk J.L."/>
            <person name="Rokas A."/>
            <person name="Carro J."/>
            <person name="Camarero S."/>
            <person name="Ferreira P."/>
            <person name="Molpeceres G."/>
            <person name="Ruiz-Duenas F.J."/>
            <person name="Serrano A."/>
            <person name="Henrissat B."/>
            <person name="Drula E."/>
            <person name="Hughes K.W."/>
            <person name="Mata J.L."/>
            <person name="Ishikawa N.K."/>
            <person name="Vargas-Isla R."/>
            <person name="Ushijima S."/>
            <person name="Smith C.A."/>
            <person name="Ahrendt S."/>
            <person name="Andreopoulos W."/>
            <person name="He G."/>
            <person name="Labutti K."/>
            <person name="Lipzen A."/>
            <person name="Ng V."/>
            <person name="Riley R."/>
            <person name="Sandor L."/>
            <person name="Barry K."/>
            <person name="Martinez A.T."/>
            <person name="Xiao Y."/>
            <person name="Gibbons J.G."/>
            <person name="Terashima K."/>
            <person name="Grigoriev I.V."/>
            <person name="Hibbett D.S."/>
        </authorList>
    </citation>
    <scope>NUCLEOTIDE SEQUENCE</scope>
    <source>
        <strain evidence="2">RHP3577 ss4</strain>
    </source>
</reference>
<evidence type="ECO:0000313" key="3">
    <source>
        <dbReference type="Proteomes" id="UP001150217"/>
    </source>
</evidence>
<dbReference type="EMBL" id="JANVFT010000154">
    <property type="protein sequence ID" value="KAJ4463705.1"/>
    <property type="molecule type" value="Genomic_DNA"/>
</dbReference>
<comment type="caution">
    <text evidence="2">The sequence shown here is derived from an EMBL/GenBank/DDBJ whole genome shotgun (WGS) entry which is preliminary data.</text>
</comment>
<keyword evidence="3" id="KW-1185">Reference proteome</keyword>
<organism evidence="2 3">
    <name type="scientific">Lentinula lateritia</name>
    <dbReference type="NCBI Taxonomy" id="40482"/>
    <lineage>
        <taxon>Eukaryota</taxon>
        <taxon>Fungi</taxon>
        <taxon>Dikarya</taxon>
        <taxon>Basidiomycota</taxon>
        <taxon>Agaricomycotina</taxon>
        <taxon>Agaricomycetes</taxon>
        <taxon>Agaricomycetidae</taxon>
        <taxon>Agaricales</taxon>
        <taxon>Marasmiineae</taxon>
        <taxon>Omphalotaceae</taxon>
        <taxon>Lentinula</taxon>
    </lineage>
</organism>
<gene>
    <name evidence="2" type="ORF">C8R41DRAFT_872343</name>
</gene>
<protein>
    <submittedName>
        <fullName evidence="2">Uncharacterized protein</fullName>
    </submittedName>
</protein>
<keyword evidence="1" id="KW-0732">Signal</keyword>
<feature type="chain" id="PRO_5047402345" evidence="1">
    <location>
        <begin position="29"/>
        <end position="164"/>
    </location>
</feature>
<proteinExistence type="predicted"/>
<accession>A0ABQ8UW99</accession>
<name>A0ABQ8UW99_9AGAR</name>
<feature type="signal peptide" evidence="1">
    <location>
        <begin position="1"/>
        <end position="28"/>
    </location>
</feature>
<sequence>MHFPLPGAGFKVFIVFILGLVSFACISARPLTNSESNLISRSELNSAPSKILPSKIACNIKNDIRKAISTNIVSGHTVKVKFSQLVPEFNKNQEIPFLITWDNGAQSGPSKGVVKKILEESDQFHVEVELNPPYSTPAINASDHETVESRSYFSQAQTCDAAKW</sequence>
<dbReference type="Proteomes" id="UP001150217">
    <property type="component" value="Unassembled WGS sequence"/>
</dbReference>
<evidence type="ECO:0000313" key="2">
    <source>
        <dbReference type="EMBL" id="KAJ4463705.1"/>
    </source>
</evidence>